<organism evidence="6 7">
    <name type="scientific">Vibrio stylophorae</name>
    <dbReference type="NCBI Taxonomy" id="659351"/>
    <lineage>
        <taxon>Bacteria</taxon>
        <taxon>Pseudomonadati</taxon>
        <taxon>Pseudomonadota</taxon>
        <taxon>Gammaproteobacteria</taxon>
        <taxon>Vibrionales</taxon>
        <taxon>Vibrionaceae</taxon>
        <taxon>Vibrio</taxon>
    </lineage>
</organism>
<feature type="transmembrane region" description="Helical" evidence="5">
    <location>
        <begin position="52"/>
        <end position="74"/>
    </location>
</feature>
<feature type="transmembrane region" description="Helical" evidence="5">
    <location>
        <begin position="104"/>
        <end position="127"/>
    </location>
</feature>
<feature type="transmembrane region" description="Helical" evidence="5">
    <location>
        <begin position="312"/>
        <end position="332"/>
    </location>
</feature>
<dbReference type="InterPro" id="IPR011701">
    <property type="entry name" value="MFS"/>
</dbReference>
<evidence type="ECO:0000256" key="5">
    <source>
        <dbReference type="SAM" id="Phobius"/>
    </source>
</evidence>
<keyword evidence="2 5" id="KW-1133">Transmembrane helix</keyword>
<feature type="transmembrane region" description="Helical" evidence="5">
    <location>
        <begin position="215"/>
        <end position="239"/>
    </location>
</feature>
<dbReference type="InterPro" id="IPR036259">
    <property type="entry name" value="MFS_trans_sf"/>
</dbReference>
<keyword evidence="7" id="KW-1185">Reference proteome</keyword>
<evidence type="ECO:0000313" key="6">
    <source>
        <dbReference type="EMBL" id="CAH0533241.1"/>
    </source>
</evidence>
<keyword evidence="3 5" id="KW-0472">Membrane</keyword>
<dbReference type="RefSeq" id="WP_237465565.1">
    <property type="nucleotide sequence ID" value="NZ_CAKLDI010000001.1"/>
</dbReference>
<dbReference type="Gene3D" id="1.20.1250.20">
    <property type="entry name" value="MFS general substrate transporter like domains"/>
    <property type="match status" value="1"/>
</dbReference>
<sequence>MSQKMSNARIRGRGLVILGILLIASNLRSPIAGMGPVIDWITQDLGLTAAQAGMLTTLPLLAFAFCSPVASVLARRVGLELSLMLALIAILCGVLVRSQGSTPLLFAGTALIGVGIAIGNVLLPSLLKRDFPTHLPTLTALYVLLMGIGSTLVASVAIPLASWAEHMGFTLLPNWGVSLASVLLLVLLAMVVWLPQVRRHSAPTKDTAVLDSHSYLWRTAAAWQVTLFLGINSFVMYILIAWLPSVLIDKGYSEQQAGFLHGLLQLATAIPALALIPLMAKFKDKRWLGGSMAVLTFVGIGGLMLWPQYAVLWILMFGFSCGGGFILGLSFVGIRTHDAQQAAALSGMAQCMGYLLAATGPILFGLLHSVTGSWDASLAMCVLLCLVWGAIATKAGVPYLIDRRGHAHPVAIHAHETPEQELIRLRAEVEKLKAQLAAQAQAQAQAQAEAERDMDAASLVEQSAS</sequence>
<feature type="transmembrane region" description="Helical" evidence="5">
    <location>
        <begin position="139"/>
        <end position="163"/>
    </location>
</feature>
<dbReference type="EMBL" id="CAKLDI010000001">
    <property type="protein sequence ID" value="CAH0533241.1"/>
    <property type="molecule type" value="Genomic_DNA"/>
</dbReference>
<feature type="transmembrane region" description="Helical" evidence="5">
    <location>
        <begin position="287"/>
        <end position="306"/>
    </location>
</feature>
<dbReference type="SUPFAM" id="SSF103473">
    <property type="entry name" value="MFS general substrate transporter"/>
    <property type="match status" value="1"/>
</dbReference>
<reference evidence="6" key="1">
    <citation type="submission" date="2021-11" db="EMBL/GenBank/DDBJ databases">
        <authorList>
            <person name="Rodrigo-Torres L."/>
            <person name="Arahal R. D."/>
            <person name="Lucena T."/>
        </authorList>
    </citation>
    <scope>NUCLEOTIDE SEQUENCE</scope>
    <source>
        <strain evidence="6">CECT 7929</strain>
    </source>
</reference>
<accession>A0ABM8ZSF7</accession>
<dbReference type="Proteomes" id="UP000838672">
    <property type="component" value="Unassembled WGS sequence"/>
</dbReference>
<comment type="caution">
    <text evidence="6">The sequence shown here is derived from an EMBL/GenBank/DDBJ whole genome shotgun (WGS) entry which is preliminary data.</text>
</comment>
<feature type="transmembrane region" description="Helical" evidence="5">
    <location>
        <begin position="376"/>
        <end position="397"/>
    </location>
</feature>
<dbReference type="Pfam" id="PF07690">
    <property type="entry name" value="MFS_1"/>
    <property type="match status" value="1"/>
</dbReference>
<feature type="coiled-coil region" evidence="4">
    <location>
        <begin position="415"/>
        <end position="449"/>
    </location>
</feature>
<keyword evidence="1 5" id="KW-0812">Transmembrane</keyword>
<gene>
    <name evidence="6" type="primary">nimT</name>
    <name evidence="6" type="ORF">VST7929_01105</name>
</gene>
<feature type="transmembrane region" description="Helical" evidence="5">
    <location>
        <begin position="344"/>
        <end position="364"/>
    </location>
</feature>
<name>A0ABM8ZSF7_9VIBR</name>
<keyword evidence="4" id="KW-0175">Coiled coil</keyword>
<dbReference type="InterPro" id="IPR052524">
    <property type="entry name" value="MFS_Cyanate_Porter"/>
</dbReference>
<evidence type="ECO:0000313" key="7">
    <source>
        <dbReference type="Proteomes" id="UP000838672"/>
    </source>
</evidence>
<protein>
    <submittedName>
        <fullName evidence="6">2-nitroimidazole transporter</fullName>
    </submittedName>
</protein>
<evidence type="ECO:0000256" key="3">
    <source>
        <dbReference type="ARBA" id="ARBA00023136"/>
    </source>
</evidence>
<proteinExistence type="predicted"/>
<dbReference type="PANTHER" id="PTHR23523:SF2">
    <property type="entry name" value="2-NITROIMIDAZOLE TRANSPORTER"/>
    <property type="match status" value="1"/>
</dbReference>
<feature type="transmembrane region" description="Helical" evidence="5">
    <location>
        <begin position="81"/>
        <end position="98"/>
    </location>
</feature>
<feature type="transmembrane region" description="Helical" evidence="5">
    <location>
        <begin position="175"/>
        <end position="194"/>
    </location>
</feature>
<evidence type="ECO:0000256" key="1">
    <source>
        <dbReference type="ARBA" id="ARBA00022692"/>
    </source>
</evidence>
<evidence type="ECO:0000256" key="4">
    <source>
        <dbReference type="SAM" id="Coils"/>
    </source>
</evidence>
<dbReference type="PANTHER" id="PTHR23523">
    <property type="match status" value="1"/>
</dbReference>
<evidence type="ECO:0000256" key="2">
    <source>
        <dbReference type="ARBA" id="ARBA00022989"/>
    </source>
</evidence>
<feature type="transmembrane region" description="Helical" evidence="5">
    <location>
        <begin position="259"/>
        <end position="280"/>
    </location>
</feature>